<reference evidence="1" key="1">
    <citation type="submission" date="2018-12" db="EMBL/GenBank/DDBJ databases">
        <title>Singled stranded DNA viruses identified in blackflies (Austrosimulium ungulatum) sampled in New Zealand.</title>
        <authorList>
            <person name="Kraberger S."/>
            <person name="Fontenele R.S."/>
            <person name="Schmidlin K."/>
            <person name="Walters M."/>
            <person name="Varsani A."/>
        </authorList>
    </citation>
    <scope>NUCLEOTIDE SEQUENCE [LARGE SCALE GENOMIC DNA]</scope>
    <source>
        <strain evidence="1">138</strain>
    </source>
</reference>
<sequence length="292" mass="32071">MPIDPSILGAVAGGSNIVDTGLNAVLQQKQNKANQRYATYMYDRQRADALADFDMQNKYNAPSAQMERLKAAKLNPNLIYGTGTQAAGLSSPVRSSSAPSYKGEAPQINLGGAMGAFIDAMMKQTQMNTMETVQRVNEKRLAEMDATIGLKNSQSKLAGITTAAKGFKLGVDKSLVGVTVDTARQKLDNLKAQRDLIVTDTFYKMHEDIRRTMLANTTNKEKLQHIALMVAQEAATKEGTSLTSERMKEIAQNINNMEKNGELIDLEKQLKNGELDLQYIKGLMPHILWGTK</sequence>
<evidence type="ECO:0000313" key="1">
    <source>
        <dbReference type="EMBL" id="QCQ84965.1"/>
    </source>
</evidence>
<organism evidence="1">
    <name type="scientific">Blackfly microvirus SF02</name>
    <dbReference type="NCBI Taxonomy" id="2576452"/>
    <lineage>
        <taxon>Viruses</taxon>
        <taxon>Monodnaviria</taxon>
        <taxon>Sangervirae</taxon>
        <taxon>Phixviricota</taxon>
        <taxon>Malgrandaviricetes</taxon>
        <taxon>Petitvirales</taxon>
        <taxon>Microviridae</taxon>
        <taxon>Microvirus</taxon>
    </lineage>
</organism>
<accession>A0A4P8PSL6</accession>
<proteinExistence type="predicted"/>
<dbReference type="Proteomes" id="UP000323765">
    <property type="component" value="Genome"/>
</dbReference>
<protein>
    <submittedName>
        <fullName evidence="1">DNA pilot protein</fullName>
    </submittedName>
</protein>
<name>A0A4P8PSL6_9VIRU</name>
<dbReference type="EMBL" id="MK249199">
    <property type="protein sequence ID" value="QCQ84965.1"/>
    <property type="molecule type" value="Genomic_DNA"/>
</dbReference>